<gene>
    <name evidence="10" type="primary">SIT1</name>
    <name evidence="10" type="ORF">PRK78_005281</name>
</gene>
<reference evidence="10" key="1">
    <citation type="submission" date="2023-03" db="EMBL/GenBank/DDBJ databases">
        <title>Emydomyces testavorans Genome Sequence.</title>
        <authorList>
            <person name="Hoyer L."/>
        </authorList>
    </citation>
    <scope>NUCLEOTIDE SEQUENCE</scope>
    <source>
        <strain evidence="10">16-2883</strain>
    </source>
</reference>
<dbReference type="GO" id="GO:0015343">
    <property type="term" value="F:siderophore-iron transmembrane transporter activity"/>
    <property type="evidence" value="ECO:0007669"/>
    <property type="project" value="TreeGrafter"/>
</dbReference>
<dbReference type="InterPro" id="IPR036259">
    <property type="entry name" value="MFS_trans_sf"/>
</dbReference>
<dbReference type="PANTHER" id="PTHR23501">
    <property type="entry name" value="MAJOR FACILITATOR SUPERFAMILY"/>
    <property type="match status" value="1"/>
</dbReference>
<keyword evidence="3" id="KW-0813">Transport</keyword>
<evidence type="ECO:0000256" key="9">
    <source>
        <dbReference type="SAM" id="Phobius"/>
    </source>
</evidence>
<feature type="transmembrane region" description="Helical" evidence="9">
    <location>
        <begin position="131"/>
        <end position="157"/>
    </location>
</feature>
<evidence type="ECO:0000256" key="1">
    <source>
        <dbReference type="ARBA" id="ARBA00004127"/>
    </source>
</evidence>
<keyword evidence="11" id="KW-1185">Reference proteome</keyword>
<organism evidence="10 11">
    <name type="scientific">Emydomyces testavorans</name>
    <dbReference type="NCBI Taxonomy" id="2070801"/>
    <lineage>
        <taxon>Eukaryota</taxon>
        <taxon>Fungi</taxon>
        <taxon>Dikarya</taxon>
        <taxon>Ascomycota</taxon>
        <taxon>Pezizomycotina</taxon>
        <taxon>Eurotiomycetes</taxon>
        <taxon>Eurotiomycetidae</taxon>
        <taxon>Onygenales</taxon>
        <taxon>Nannizziopsiaceae</taxon>
        <taxon>Emydomyces</taxon>
    </lineage>
</organism>
<name>A0AAF0IKK2_9EURO</name>
<feature type="transmembrane region" description="Helical" evidence="9">
    <location>
        <begin position="446"/>
        <end position="464"/>
    </location>
</feature>
<feature type="transmembrane region" description="Helical" evidence="9">
    <location>
        <begin position="177"/>
        <end position="196"/>
    </location>
</feature>
<dbReference type="Gene3D" id="1.20.1250.20">
    <property type="entry name" value="MFS general substrate transporter like domains"/>
    <property type="match status" value="2"/>
</dbReference>
<evidence type="ECO:0000256" key="8">
    <source>
        <dbReference type="SAM" id="MobiDB-lite"/>
    </source>
</evidence>
<feature type="transmembrane region" description="Helical" evidence="9">
    <location>
        <begin position="364"/>
        <end position="385"/>
    </location>
</feature>
<evidence type="ECO:0000256" key="6">
    <source>
        <dbReference type="ARBA" id="ARBA00023065"/>
    </source>
</evidence>
<evidence type="ECO:0000256" key="2">
    <source>
        <dbReference type="ARBA" id="ARBA00008335"/>
    </source>
</evidence>
<evidence type="ECO:0000256" key="4">
    <source>
        <dbReference type="ARBA" id="ARBA00022692"/>
    </source>
</evidence>
<feature type="transmembrane region" description="Helical" evidence="9">
    <location>
        <begin position="203"/>
        <end position="221"/>
    </location>
</feature>
<evidence type="ECO:0000313" key="11">
    <source>
        <dbReference type="Proteomes" id="UP001219355"/>
    </source>
</evidence>
<feature type="region of interest" description="Disordered" evidence="8">
    <location>
        <begin position="1"/>
        <end position="30"/>
    </location>
</feature>
<feature type="transmembrane region" description="Helical" evidence="9">
    <location>
        <begin position="327"/>
        <end position="344"/>
    </location>
</feature>
<dbReference type="EMBL" id="CP120629">
    <property type="protein sequence ID" value="WEW59801.1"/>
    <property type="molecule type" value="Genomic_DNA"/>
</dbReference>
<sequence>MAAIQDEKGMPLRPSNDVQDKEPQGAGFPPEVQGTRTVALLGKTSPGVQRVEAISEHFRFSDRVLLFCSIFLIAYAYGLDGTIRYTYQPYATASYKTHSLLATVNVLRSVIAAAAQPTAAKIADVFGRTEVIFLTIIFYVVGMALSRPVACLGFYSSPLGTIIEACSTNVQSFAGGAVLYQIGYTAILLLIEVLIADVTSLRARLLFSYIPAIPFLINTWVSGDITSAVLRRTTWQWGIGMWAIIYPVCTFPLLVTLYIVHRRAKKAGSLVAYKSPYELLGFRQLVVSIFWQLDVIGMILLIGVFALILVPFTLAGGVQLQWKTAKVIAPLVIGLLLIPVWIFWEMNCKHPMIPFRLLRDRAVWGALGIAVMLNTGNGSDALANLTAPTNQFSFTSVITGCIAGLVVYKIRRLKPIIIAGTIIFLVAFGLLVHYRGGKGPSSHSGIIGAQVLLGIAGGLFPYPAQASIQAATKHEHVAVITGLYLACYNIGSAIGNSISGALWNQVLPKALESRLGNTTKAAQIYADPLTWAPANPVGTPDRDAVIDAYRHIQRLLCITGICLSVLIIAFALVLRDPVLTNEQSLANAEKYDGESSGLEDQERI</sequence>
<dbReference type="GO" id="GO:0005768">
    <property type="term" value="C:endosome"/>
    <property type="evidence" value="ECO:0007669"/>
    <property type="project" value="TreeGrafter"/>
</dbReference>
<feature type="transmembrane region" description="Helical" evidence="9">
    <location>
        <begin position="64"/>
        <end position="87"/>
    </location>
</feature>
<feature type="transmembrane region" description="Helical" evidence="9">
    <location>
        <begin position="555"/>
        <end position="574"/>
    </location>
</feature>
<dbReference type="GO" id="GO:0005886">
    <property type="term" value="C:plasma membrane"/>
    <property type="evidence" value="ECO:0007669"/>
    <property type="project" value="TreeGrafter"/>
</dbReference>
<evidence type="ECO:0000256" key="3">
    <source>
        <dbReference type="ARBA" id="ARBA00022448"/>
    </source>
</evidence>
<accession>A0AAF0IKK2</accession>
<feature type="transmembrane region" description="Helical" evidence="9">
    <location>
        <begin position="241"/>
        <end position="260"/>
    </location>
</feature>
<dbReference type="InterPro" id="IPR011701">
    <property type="entry name" value="MFS"/>
</dbReference>
<dbReference type="GO" id="GO:0005774">
    <property type="term" value="C:vacuolar membrane"/>
    <property type="evidence" value="ECO:0007669"/>
    <property type="project" value="TreeGrafter"/>
</dbReference>
<keyword evidence="5 9" id="KW-1133">Transmembrane helix</keyword>
<evidence type="ECO:0000256" key="7">
    <source>
        <dbReference type="ARBA" id="ARBA00023136"/>
    </source>
</evidence>
<dbReference type="Pfam" id="PF07690">
    <property type="entry name" value="MFS_1"/>
    <property type="match status" value="1"/>
</dbReference>
<comment type="subcellular location">
    <subcellularLocation>
        <location evidence="1">Endomembrane system</location>
        <topology evidence="1">Multi-pass membrane protein</topology>
    </subcellularLocation>
</comment>
<evidence type="ECO:0000313" key="10">
    <source>
        <dbReference type="EMBL" id="WEW59801.1"/>
    </source>
</evidence>
<feature type="transmembrane region" description="Helical" evidence="9">
    <location>
        <begin position="293"/>
        <end position="315"/>
    </location>
</feature>
<comment type="similarity">
    <text evidence="2">Belongs to the major facilitator superfamily.</text>
</comment>
<protein>
    <submittedName>
        <fullName evidence="10">Ferrioxamine B transporter</fullName>
    </submittedName>
</protein>
<evidence type="ECO:0000256" key="5">
    <source>
        <dbReference type="ARBA" id="ARBA00022989"/>
    </source>
</evidence>
<dbReference type="SUPFAM" id="SSF103473">
    <property type="entry name" value="MFS general substrate transporter"/>
    <property type="match status" value="1"/>
</dbReference>
<feature type="transmembrane region" description="Helical" evidence="9">
    <location>
        <begin position="99"/>
        <end position="119"/>
    </location>
</feature>
<dbReference type="Proteomes" id="UP001219355">
    <property type="component" value="Chromosome 3"/>
</dbReference>
<keyword evidence="7 9" id="KW-0472">Membrane</keyword>
<dbReference type="AlphaFoldDB" id="A0AAF0IKK2"/>
<keyword evidence="6" id="KW-0406">Ion transport</keyword>
<dbReference type="PANTHER" id="PTHR23501:SF92">
    <property type="entry name" value="GLUTATHIONE EXCHANGER 1-RELATED"/>
    <property type="match status" value="1"/>
</dbReference>
<feature type="transmembrane region" description="Helical" evidence="9">
    <location>
        <begin position="391"/>
        <end position="408"/>
    </location>
</feature>
<feature type="compositionally biased region" description="Basic and acidic residues" evidence="8">
    <location>
        <begin position="1"/>
        <end position="10"/>
    </location>
</feature>
<feature type="transmembrane region" description="Helical" evidence="9">
    <location>
        <begin position="415"/>
        <end position="434"/>
    </location>
</feature>
<keyword evidence="4 9" id="KW-0812">Transmembrane</keyword>
<proteinExistence type="inferred from homology"/>